<dbReference type="InterPro" id="IPR041685">
    <property type="entry name" value="AAA_GajA/Old/RecF-like"/>
</dbReference>
<feature type="domain" description="Endonuclease GajA/Old nuclease/RecF-like AAA" evidence="1">
    <location>
        <begin position="25"/>
        <end position="353"/>
    </location>
</feature>
<protein>
    <submittedName>
        <fullName evidence="3">AAA family ATPase</fullName>
    </submittedName>
</protein>
<dbReference type="CDD" id="cd01026">
    <property type="entry name" value="TOPRIM_OLD"/>
    <property type="match status" value="1"/>
</dbReference>
<evidence type="ECO:0000313" key="3">
    <source>
        <dbReference type="EMBL" id="MBV3490282.1"/>
    </source>
</evidence>
<dbReference type="Proteomes" id="UP000758576">
    <property type="component" value="Unassembled WGS sequence"/>
</dbReference>
<dbReference type="Pfam" id="PF13175">
    <property type="entry name" value="AAA_15"/>
    <property type="match status" value="1"/>
</dbReference>
<dbReference type="InterPro" id="IPR034139">
    <property type="entry name" value="TOPRIM_OLD"/>
</dbReference>
<dbReference type="AlphaFoldDB" id="A0AAP2IKM4"/>
<accession>A0AAP2IKM4</accession>
<gene>
    <name evidence="3" type="ORF">KSX14_16955</name>
</gene>
<dbReference type="InterPro" id="IPR051396">
    <property type="entry name" value="Bact_Antivir_Def_Nuclease"/>
</dbReference>
<feature type="non-terminal residue" evidence="3">
    <location>
        <position position="1"/>
    </location>
</feature>
<feature type="domain" description="OLD protein-like TOPRIM" evidence="2">
    <location>
        <begin position="406"/>
        <end position="475"/>
    </location>
</feature>
<evidence type="ECO:0000259" key="1">
    <source>
        <dbReference type="Pfam" id="PF13175"/>
    </source>
</evidence>
<dbReference type="EMBL" id="JAHOGA010000049">
    <property type="protein sequence ID" value="MBV3490282.1"/>
    <property type="molecule type" value="Genomic_DNA"/>
</dbReference>
<proteinExistence type="predicted"/>
<organism evidence="3 4">
    <name type="scientific">Phocaeicola vulgatus</name>
    <name type="common">Bacteroides vulgatus</name>
    <dbReference type="NCBI Taxonomy" id="821"/>
    <lineage>
        <taxon>Bacteria</taxon>
        <taxon>Pseudomonadati</taxon>
        <taxon>Bacteroidota</taxon>
        <taxon>Bacteroidia</taxon>
        <taxon>Bacteroidales</taxon>
        <taxon>Bacteroidaceae</taxon>
        <taxon>Phocaeicola</taxon>
    </lineage>
</organism>
<comment type="caution">
    <text evidence="3">The sequence shown here is derived from an EMBL/GenBank/DDBJ whole genome shotgun (WGS) entry which is preliminary data.</text>
</comment>
<reference evidence="3" key="1">
    <citation type="submission" date="2021-06" db="EMBL/GenBank/DDBJ databases">
        <title>Collection of gut derived symbiotic bacterial strains cultured from healthy donors.</title>
        <authorList>
            <person name="Lin H."/>
            <person name="Littmann E."/>
            <person name="Pamer E.G."/>
        </authorList>
    </citation>
    <scope>NUCLEOTIDE SEQUENCE</scope>
    <source>
        <strain evidence="3">MSK.19.85</strain>
    </source>
</reference>
<dbReference type="PANTHER" id="PTHR43581">
    <property type="entry name" value="ATP/GTP PHOSPHATASE"/>
    <property type="match status" value="1"/>
</dbReference>
<dbReference type="RefSeq" id="WP_217753840.1">
    <property type="nucleotide sequence ID" value="NZ_JAHOGA010000049.1"/>
</dbReference>
<dbReference type="PANTHER" id="PTHR43581:SF4">
    <property type="entry name" value="ATP_GTP PHOSPHATASE"/>
    <property type="match status" value="1"/>
</dbReference>
<evidence type="ECO:0000313" key="4">
    <source>
        <dbReference type="Proteomes" id="UP000758576"/>
    </source>
</evidence>
<sequence>MQIIFASVSYRRVVADLRVTSNDIYRRLSVDDFNKNTTIEKLKSQAPSVEINVVLSQSENDDIENEELNIWEGSTIKLEEPLMAQMNYCFYLPDEYLESYLLQVSDIQDVNTIWNIIKRDFIRLYRYELWGGNTDDRSISISKIKNRFDFQFLDAIRDVGRDMFTGHDKLLRDVLEFFIDYDIRKDKDKSEKETNDEIKVLHDEFVQKAEPLMDSMMKRLSEGKKVMLNYSDSTGANFDKTYPDFSGNLTESDLLAILKLIVKDKIGIEIPATHNGLGYNNLLYISLLLAKMQAESDEDFMKINTILFPILAIEEPEAHLHPSMQYKFLKFLRQNRDNHNIKQVFITTHSTQITSAVKLDDLICMYKESGKIRIAYPGRCFDDTEEGKGSKHFVQRFLDATNADMFFASKIVFVEGIAEELLLPVLAKYKGFNFADHHIVVINERGRYFEHFLKLFDSNNKYSICKKVAVITDRDPVRKTKGSKVFSTCWPYEYDVDEETEYKINADEAIKKYKDHPNIRIFRNNTIYGKTLEYDLMFYNTTSDILIIDSLANINELQQLINIGKFNDTAKVIINKCKNKTIKERLLPALEKIDWHVDIKYKSLLATRYLSSLGKGENAFELRLKLEDNLESEKPLYLNIPPYINEAIEWIIQ</sequence>
<evidence type="ECO:0000259" key="2">
    <source>
        <dbReference type="Pfam" id="PF20469"/>
    </source>
</evidence>
<name>A0AAP2IKM4_PHOVU</name>
<dbReference type="Pfam" id="PF20469">
    <property type="entry name" value="OLD-like_TOPRIM"/>
    <property type="match status" value="1"/>
</dbReference>